<feature type="transmembrane region" description="Helical" evidence="1">
    <location>
        <begin position="32"/>
        <end position="52"/>
    </location>
</feature>
<dbReference type="Proteomes" id="UP000708208">
    <property type="component" value="Unassembled WGS sequence"/>
</dbReference>
<organism evidence="2 3">
    <name type="scientific">Allacma fusca</name>
    <dbReference type="NCBI Taxonomy" id="39272"/>
    <lineage>
        <taxon>Eukaryota</taxon>
        <taxon>Metazoa</taxon>
        <taxon>Ecdysozoa</taxon>
        <taxon>Arthropoda</taxon>
        <taxon>Hexapoda</taxon>
        <taxon>Collembola</taxon>
        <taxon>Symphypleona</taxon>
        <taxon>Sminthuridae</taxon>
        <taxon>Allacma</taxon>
    </lineage>
</organism>
<name>A0A8J2KKH2_9HEXA</name>
<keyword evidence="1" id="KW-0812">Transmembrane</keyword>
<evidence type="ECO:0000256" key="1">
    <source>
        <dbReference type="SAM" id="Phobius"/>
    </source>
</evidence>
<accession>A0A8J2KKH2</accession>
<sequence length="97" mass="11177">MLIPSQMASPSELIRNLHNSQRQCARTRRNQLLFVFTFLNLPCVSFLVTITYEILEPDDLILICGPTFNTRRVNKSQRVVLDSWRSCEDGDDGMGSW</sequence>
<comment type="caution">
    <text evidence="2">The sequence shown here is derived from an EMBL/GenBank/DDBJ whole genome shotgun (WGS) entry which is preliminary data.</text>
</comment>
<keyword evidence="3" id="KW-1185">Reference proteome</keyword>
<dbReference type="EMBL" id="CAJVCH010140815">
    <property type="protein sequence ID" value="CAG7726851.1"/>
    <property type="molecule type" value="Genomic_DNA"/>
</dbReference>
<dbReference type="AlphaFoldDB" id="A0A8J2KKH2"/>
<gene>
    <name evidence="2" type="ORF">AFUS01_LOCUS15734</name>
</gene>
<keyword evidence="1" id="KW-0472">Membrane</keyword>
<reference evidence="2" key="1">
    <citation type="submission" date="2021-06" db="EMBL/GenBank/DDBJ databases">
        <authorList>
            <person name="Hodson N. C."/>
            <person name="Mongue J. A."/>
            <person name="Jaron S. K."/>
        </authorList>
    </citation>
    <scope>NUCLEOTIDE SEQUENCE</scope>
</reference>
<proteinExistence type="predicted"/>
<protein>
    <submittedName>
        <fullName evidence="2">Uncharacterized protein</fullName>
    </submittedName>
</protein>
<evidence type="ECO:0000313" key="3">
    <source>
        <dbReference type="Proteomes" id="UP000708208"/>
    </source>
</evidence>
<evidence type="ECO:0000313" key="2">
    <source>
        <dbReference type="EMBL" id="CAG7726851.1"/>
    </source>
</evidence>
<keyword evidence="1" id="KW-1133">Transmembrane helix</keyword>